<proteinExistence type="predicted"/>
<name>A0A4V1J1S4_9FUNG</name>
<dbReference type="PROSITE" id="PS51048">
    <property type="entry name" value="SGS"/>
    <property type="match status" value="1"/>
</dbReference>
<dbReference type="EMBL" id="KZ989524">
    <property type="protein sequence ID" value="RKP26069.1"/>
    <property type="molecule type" value="Genomic_DNA"/>
</dbReference>
<evidence type="ECO:0000259" key="2">
    <source>
        <dbReference type="PROSITE" id="PS51203"/>
    </source>
</evidence>
<gene>
    <name evidence="3" type="ORF">SYNPS1DRAFT_28218</name>
</gene>
<protein>
    <submittedName>
        <fullName evidence="3">SGS domain-containing protein</fullName>
    </submittedName>
</protein>
<dbReference type="Proteomes" id="UP000278143">
    <property type="component" value="Unassembled WGS sequence"/>
</dbReference>
<dbReference type="PANTHER" id="PTHR45862">
    <property type="entry name" value="PROTEIN SGT1 HOMOLOG"/>
    <property type="match status" value="1"/>
</dbReference>
<reference evidence="4" key="1">
    <citation type="journal article" date="2018" name="Nat. Microbiol.">
        <title>Leveraging single-cell genomics to expand the fungal tree of life.</title>
        <authorList>
            <person name="Ahrendt S.R."/>
            <person name="Quandt C.A."/>
            <person name="Ciobanu D."/>
            <person name="Clum A."/>
            <person name="Salamov A."/>
            <person name="Andreopoulos B."/>
            <person name="Cheng J.F."/>
            <person name="Woyke T."/>
            <person name="Pelin A."/>
            <person name="Henrissat B."/>
            <person name="Reynolds N.K."/>
            <person name="Benny G.L."/>
            <person name="Smith M.E."/>
            <person name="James T.Y."/>
            <person name="Grigoriev I.V."/>
        </authorList>
    </citation>
    <scope>NUCLEOTIDE SEQUENCE [LARGE SCALE GENOMIC DNA]</scope>
    <source>
        <strain evidence="4">Benny S71-1</strain>
    </source>
</reference>
<feature type="domain" description="SGS" evidence="1">
    <location>
        <begin position="117"/>
        <end position="204"/>
    </location>
</feature>
<dbReference type="InterPro" id="IPR007699">
    <property type="entry name" value="SGS_dom"/>
</dbReference>
<dbReference type="CDD" id="cd06466">
    <property type="entry name" value="p23_CS_SGT1_like"/>
    <property type="match status" value="1"/>
</dbReference>
<dbReference type="InterPro" id="IPR044563">
    <property type="entry name" value="Sgt1-like"/>
</dbReference>
<dbReference type="GO" id="GO:0051087">
    <property type="term" value="F:protein-folding chaperone binding"/>
    <property type="evidence" value="ECO:0007669"/>
    <property type="project" value="InterPro"/>
</dbReference>
<evidence type="ECO:0000313" key="4">
    <source>
        <dbReference type="Proteomes" id="UP000278143"/>
    </source>
</evidence>
<dbReference type="Pfam" id="PF04969">
    <property type="entry name" value="CS"/>
    <property type="match status" value="1"/>
</dbReference>
<keyword evidence="4" id="KW-1185">Reference proteome</keyword>
<organism evidence="3 4">
    <name type="scientific">Syncephalis pseudoplumigaleata</name>
    <dbReference type="NCBI Taxonomy" id="1712513"/>
    <lineage>
        <taxon>Eukaryota</taxon>
        <taxon>Fungi</taxon>
        <taxon>Fungi incertae sedis</taxon>
        <taxon>Zoopagomycota</taxon>
        <taxon>Zoopagomycotina</taxon>
        <taxon>Zoopagomycetes</taxon>
        <taxon>Zoopagales</taxon>
        <taxon>Piptocephalidaceae</taxon>
        <taxon>Syncephalis</taxon>
    </lineage>
</organism>
<dbReference type="Pfam" id="PF05002">
    <property type="entry name" value="SGS"/>
    <property type="match status" value="1"/>
</dbReference>
<dbReference type="SUPFAM" id="SSF49764">
    <property type="entry name" value="HSP20-like chaperones"/>
    <property type="match status" value="1"/>
</dbReference>
<evidence type="ECO:0000313" key="3">
    <source>
        <dbReference type="EMBL" id="RKP26069.1"/>
    </source>
</evidence>
<sequence length="204" mass="22718">MSGSGKIRHDWYQSDTYVTVEVFAKQLSADDVTVVFENQSLSVNARLPSGSEYVLDIEPLNYPIVKEESSFRVAPSKIEIRLKKAVAGTKWSKLEGVDDAVPKPFAAGDSAKDAPPTYPTSARKTTNWDQLAREIDQEKDAEGDAVNQLFQQIYANADDDTRRAMIKSFTESGGTALSTNWDEVGRKKVDVAPPEGMEERKYEY</sequence>
<dbReference type="FunFam" id="2.60.40.790:FF:000012">
    <property type="entry name" value="SGT1 homolog, MIS12 kinetochore complex assembly cochaperone"/>
    <property type="match status" value="1"/>
</dbReference>
<dbReference type="Gene3D" id="2.60.40.790">
    <property type="match status" value="1"/>
</dbReference>
<evidence type="ECO:0000259" key="1">
    <source>
        <dbReference type="PROSITE" id="PS51048"/>
    </source>
</evidence>
<dbReference type="GO" id="GO:0005737">
    <property type="term" value="C:cytoplasm"/>
    <property type="evidence" value="ECO:0007669"/>
    <property type="project" value="UniProtKB-ARBA"/>
</dbReference>
<dbReference type="InterPro" id="IPR008978">
    <property type="entry name" value="HSP20-like_chaperone"/>
</dbReference>
<accession>A0A4V1J1S4</accession>
<dbReference type="OrthoDB" id="1898560at2759"/>
<dbReference type="PROSITE" id="PS51203">
    <property type="entry name" value="CS"/>
    <property type="match status" value="1"/>
</dbReference>
<dbReference type="InterPro" id="IPR007052">
    <property type="entry name" value="CS_dom"/>
</dbReference>
<dbReference type="AlphaFoldDB" id="A0A4V1J1S4"/>
<feature type="domain" description="CS" evidence="2">
    <location>
        <begin position="4"/>
        <end position="95"/>
    </location>
</feature>